<sequence>MEGDIKRKTISIDGQHNRYLIKKVNKHKPPEVKKMNISSNLEKELQSHETKIDKHDFQKSIINMNYMNSKNDEYEYILQHFQKLVKTKMKSYLKQDEQKNRIDEDNPLLLNDIYELLIESHMQCYYCKQEVFIYYEKYRDKSQWTLERIDNDLGHFKQNCVISCLECNLQRRNHNMSKFKFTKNLVIVKE</sequence>
<reference evidence="1" key="1">
    <citation type="journal article" date="2020" name="Nature">
        <title>Giant virus diversity and host interactions through global metagenomics.</title>
        <authorList>
            <person name="Schulz F."/>
            <person name="Roux S."/>
            <person name="Paez-Espino D."/>
            <person name="Jungbluth S."/>
            <person name="Walsh D.A."/>
            <person name="Denef V.J."/>
            <person name="McMahon K.D."/>
            <person name="Konstantinidis K.T."/>
            <person name="Eloe-Fadrosh E.A."/>
            <person name="Kyrpides N.C."/>
            <person name="Woyke T."/>
        </authorList>
    </citation>
    <scope>NUCLEOTIDE SEQUENCE</scope>
    <source>
        <strain evidence="1">GVMAG-M-3300001348-25</strain>
    </source>
</reference>
<dbReference type="Gene3D" id="3.30.40.220">
    <property type="match status" value="1"/>
</dbReference>
<proteinExistence type="predicted"/>
<organism evidence="1">
    <name type="scientific">viral metagenome</name>
    <dbReference type="NCBI Taxonomy" id="1070528"/>
    <lineage>
        <taxon>unclassified sequences</taxon>
        <taxon>metagenomes</taxon>
        <taxon>organismal metagenomes</taxon>
    </lineage>
</organism>
<evidence type="ECO:0000313" key="1">
    <source>
        <dbReference type="EMBL" id="QHT28183.1"/>
    </source>
</evidence>
<accession>A0A6C0EID4</accession>
<dbReference type="EMBL" id="MN738853">
    <property type="protein sequence ID" value="QHT28183.1"/>
    <property type="molecule type" value="Genomic_DNA"/>
</dbReference>
<dbReference type="AlphaFoldDB" id="A0A6C0EID4"/>
<name>A0A6C0EID4_9ZZZZ</name>
<protein>
    <submittedName>
        <fullName evidence="1">Uncharacterized protein</fullName>
    </submittedName>
</protein>